<reference evidence="6 7" key="1">
    <citation type="journal article" date="2012" name="J. Bacteriol.">
        <title>Genome Sequence of Extracellular-Protease-Producing Alishewanella jeotgali Isolated from Traditional Korean Fermented Seafood.</title>
        <authorList>
            <person name="Jung J."/>
            <person name="Chun J."/>
            <person name="Park W."/>
        </authorList>
    </citation>
    <scope>NUCLEOTIDE SEQUENCE [LARGE SCALE GENOMIC DNA]</scope>
    <source>
        <strain evidence="6 7">KCTC 22429</strain>
    </source>
</reference>
<dbReference type="FunFam" id="3.30.70.270:FF:000001">
    <property type="entry name" value="Diguanylate cyclase domain protein"/>
    <property type="match status" value="1"/>
</dbReference>
<dbReference type="InterPro" id="IPR015943">
    <property type="entry name" value="WD40/YVTN_repeat-like_dom_sf"/>
</dbReference>
<evidence type="ECO:0000313" key="7">
    <source>
        <dbReference type="Proteomes" id="UP000012046"/>
    </source>
</evidence>
<evidence type="ECO:0000256" key="1">
    <source>
        <dbReference type="ARBA" id="ARBA00001946"/>
    </source>
</evidence>
<dbReference type="EC" id="2.7.7.65" evidence="2"/>
<dbReference type="Pfam" id="PF07494">
    <property type="entry name" value="Reg_prop"/>
    <property type="match status" value="3"/>
</dbReference>
<dbReference type="RefSeq" id="WP_008950073.1">
    <property type="nucleotide sequence ID" value="NZ_AHTH01000011.1"/>
</dbReference>
<dbReference type="CDD" id="cd01949">
    <property type="entry name" value="GGDEF"/>
    <property type="match status" value="1"/>
</dbReference>
<dbReference type="Gene3D" id="3.30.70.270">
    <property type="match status" value="1"/>
</dbReference>
<evidence type="ECO:0000259" key="5">
    <source>
        <dbReference type="PROSITE" id="PS50887"/>
    </source>
</evidence>
<evidence type="ECO:0000313" key="6">
    <source>
        <dbReference type="EMBL" id="EHR41661.1"/>
    </source>
</evidence>
<dbReference type="STRING" id="1129374.AJE_05771"/>
<dbReference type="Gene3D" id="2.60.40.10">
    <property type="entry name" value="Immunoglobulins"/>
    <property type="match status" value="1"/>
</dbReference>
<dbReference type="InterPro" id="IPR000160">
    <property type="entry name" value="GGDEF_dom"/>
</dbReference>
<dbReference type="PATRIC" id="fig|1129374.4.peg.1156"/>
<sequence>MPLLHLCCWLLCIFLALAPGAGATPAKFHSEPGPVPALDNYFKESLNTRDGLPHNTINALAQTADGYLWFGTWEGVARYNGREFKIFDRSPETGLPDVGVRTFHVDWQQDLWIAGSRGGLVKVSNGVWHAYPPLGVLINRVLLDSQRRLWIATEGKGLYLQDEAGQRRVWHRADGLPSEQVHSLLEDATGRIWVGTSDGLVFLDPDLQIQQVASAELQRTPVFALLERQHELLVGTERGLFALSDPQAQPLSLLANVPVSSLLPQGPDILWIGTVDRGLFRQARGVTEQLDIRQGLPNNRVLALLLDKENSIWVGTNGGVFRLRDAPFSTFTTEQGLASNFVRTVLSHSDGCLYIGSSGGLNRYCDGELSRLDLSTVSVGQSVLSLAEGPDGSLWAGTYADGLVQLRDDKVVQHFHADNRLPANEVRAVLPLADGSVWVGTALGAVWLTAAGDKLYGREQGLPSPFIMGLYQSSDQRIFIGSGAGVAVLSATGELQRLDLSGFDDADYAFGFAEDKEAGLLWMSTDRGLLAYHLQTDQISMIGRAQGMPFDKLFQLVLDQQGHFWVSSNRGVLRLNRQQALEIVNGQRGWIDIELYGESDGMASAQANGGSAKAATLHHDGSVWIATSMGVSRVQPERLKQFARLTPPIVVEELIVDGESLPLGGTHRLAPGSNRIEFQYAGLGYVMSQRIQYRTLLEGFDSQWVNRGAAISAEYTNLPPGSYRFRVAAAYPGGDWSKNEAIIEFTLLPQLWQRGGFQLLLLGLLAGSLFLAIRWRLSSLRHSELRLRKLVAEQTSELQLLARQDALTGLANRRAFDEALQHEYQRSQRYQTTLCLALLDVDHFKRVNDQLSHAVGDEVLKRVAAVLQQQSRSIDLLARWGGEEFAMLLPDTSLQDAAEVCERLRQKIEKMDLSDLASDLRITISIGLTSNHKLDLSQLLLNADHALYQAKREGRNKLVLADLPQQTAS</sequence>
<protein>
    <recommendedName>
        <fullName evidence="2">diguanylate cyclase</fullName>
        <ecNumber evidence="2">2.7.7.65</ecNumber>
    </recommendedName>
</protein>
<name>H3ZCT1_9ALTE</name>
<dbReference type="NCBIfam" id="TIGR00254">
    <property type="entry name" value="GGDEF"/>
    <property type="match status" value="1"/>
</dbReference>
<dbReference type="Pfam" id="PF07495">
    <property type="entry name" value="Y_Y_Y"/>
    <property type="match status" value="1"/>
</dbReference>
<dbReference type="SUPFAM" id="SSF101898">
    <property type="entry name" value="NHL repeat"/>
    <property type="match status" value="1"/>
</dbReference>
<comment type="cofactor">
    <cofactor evidence="1">
        <name>Mg(2+)</name>
        <dbReference type="ChEBI" id="CHEBI:18420"/>
    </cofactor>
</comment>
<dbReference type="GO" id="GO:0043709">
    <property type="term" value="P:cell adhesion involved in single-species biofilm formation"/>
    <property type="evidence" value="ECO:0007669"/>
    <property type="project" value="TreeGrafter"/>
</dbReference>
<dbReference type="InterPro" id="IPR011110">
    <property type="entry name" value="Reg_prop"/>
</dbReference>
<accession>H3ZCT1</accession>
<dbReference type="eggNOG" id="COG3706">
    <property type="taxonomic scope" value="Bacteria"/>
</dbReference>
<dbReference type="SUPFAM" id="SSF55073">
    <property type="entry name" value="Nucleotide cyclase"/>
    <property type="match status" value="1"/>
</dbReference>
<dbReference type="eggNOG" id="COG3292">
    <property type="taxonomic scope" value="Bacteria"/>
</dbReference>
<evidence type="ECO:0000256" key="2">
    <source>
        <dbReference type="ARBA" id="ARBA00012528"/>
    </source>
</evidence>
<dbReference type="GO" id="GO:1902201">
    <property type="term" value="P:negative regulation of bacterial-type flagellum-dependent cell motility"/>
    <property type="evidence" value="ECO:0007669"/>
    <property type="project" value="TreeGrafter"/>
</dbReference>
<evidence type="ECO:0000256" key="4">
    <source>
        <dbReference type="SAM" id="SignalP"/>
    </source>
</evidence>
<proteinExistence type="predicted"/>
<dbReference type="PANTHER" id="PTHR45138">
    <property type="entry name" value="REGULATORY COMPONENTS OF SENSORY TRANSDUCTION SYSTEM"/>
    <property type="match status" value="1"/>
</dbReference>
<dbReference type="InterPro" id="IPR043128">
    <property type="entry name" value="Rev_trsase/Diguanyl_cyclase"/>
</dbReference>
<evidence type="ECO:0000256" key="3">
    <source>
        <dbReference type="ARBA" id="ARBA00034247"/>
    </source>
</evidence>
<keyword evidence="4" id="KW-0732">Signal</keyword>
<dbReference type="Proteomes" id="UP000012046">
    <property type="component" value="Unassembled WGS sequence"/>
</dbReference>
<comment type="catalytic activity">
    <reaction evidence="3">
        <text>2 GTP = 3',3'-c-di-GMP + 2 diphosphate</text>
        <dbReference type="Rhea" id="RHEA:24898"/>
        <dbReference type="ChEBI" id="CHEBI:33019"/>
        <dbReference type="ChEBI" id="CHEBI:37565"/>
        <dbReference type="ChEBI" id="CHEBI:58805"/>
        <dbReference type="EC" id="2.7.7.65"/>
    </reaction>
</comment>
<dbReference type="InterPro" id="IPR050469">
    <property type="entry name" value="Diguanylate_Cyclase"/>
</dbReference>
<dbReference type="PROSITE" id="PS50887">
    <property type="entry name" value="GGDEF"/>
    <property type="match status" value="1"/>
</dbReference>
<comment type="caution">
    <text evidence="6">The sequence shown here is derived from an EMBL/GenBank/DDBJ whole genome shotgun (WGS) entry which is preliminary data.</text>
</comment>
<keyword evidence="7" id="KW-1185">Reference proteome</keyword>
<dbReference type="SUPFAM" id="SSF63829">
    <property type="entry name" value="Calcium-dependent phosphotriesterase"/>
    <property type="match status" value="2"/>
</dbReference>
<dbReference type="Pfam" id="PF00990">
    <property type="entry name" value="GGDEF"/>
    <property type="match status" value="1"/>
</dbReference>
<dbReference type="PANTHER" id="PTHR45138:SF9">
    <property type="entry name" value="DIGUANYLATE CYCLASE DGCM-RELATED"/>
    <property type="match status" value="1"/>
</dbReference>
<feature type="chain" id="PRO_5003591960" description="diguanylate cyclase" evidence="4">
    <location>
        <begin position="24"/>
        <end position="969"/>
    </location>
</feature>
<organism evidence="6 7">
    <name type="scientific">Alishewanella jeotgali KCTC 22429</name>
    <dbReference type="NCBI Taxonomy" id="1129374"/>
    <lineage>
        <taxon>Bacteria</taxon>
        <taxon>Pseudomonadati</taxon>
        <taxon>Pseudomonadota</taxon>
        <taxon>Gammaproteobacteria</taxon>
        <taxon>Alteromonadales</taxon>
        <taxon>Alteromonadaceae</taxon>
        <taxon>Alishewanella</taxon>
    </lineage>
</organism>
<dbReference type="EMBL" id="AHTH01000011">
    <property type="protein sequence ID" value="EHR41661.1"/>
    <property type="molecule type" value="Genomic_DNA"/>
</dbReference>
<dbReference type="AlphaFoldDB" id="H3ZCT1"/>
<feature type="domain" description="GGDEF" evidence="5">
    <location>
        <begin position="832"/>
        <end position="963"/>
    </location>
</feature>
<dbReference type="GO" id="GO:0052621">
    <property type="term" value="F:diguanylate cyclase activity"/>
    <property type="evidence" value="ECO:0007669"/>
    <property type="project" value="UniProtKB-EC"/>
</dbReference>
<dbReference type="GO" id="GO:0005886">
    <property type="term" value="C:plasma membrane"/>
    <property type="evidence" value="ECO:0007669"/>
    <property type="project" value="TreeGrafter"/>
</dbReference>
<dbReference type="InterPro" id="IPR013783">
    <property type="entry name" value="Ig-like_fold"/>
</dbReference>
<dbReference type="Gene3D" id="2.130.10.10">
    <property type="entry name" value="YVTN repeat-like/Quinoprotein amine dehydrogenase"/>
    <property type="match status" value="4"/>
</dbReference>
<dbReference type="InterPro" id="IPR011123">
    <property type="entry name" value="Y_Y_Y"/>
</dbReference>
<dbReference type="InterPro" id="IPR029787">
    <property type="entry name" value="Nucleotide_cyclase"/>
</dbReference>
<dbReference type="SMART" id="SM00267">
    <property type="entry name" value="GGDEF"/>
    <property type="match status" value="1"/>
</dbReference>
<feature type="signal peptide" evidence="4">
    <location>
        <begin position="1"/>
        <end position="23"/>
    </location>
</feature>
<gene>
    <name evidence="6" type="ORF">AJE_05771</name>
</gene>